<evidence type="ECO:0000256" key="7">
    <source>
        <dbReference type="ARBA" id="ARBA00023136"/>
    </source>
</evidence>
<evidence type="ECO:0000313" key="11">
    <source>
        <dbReference type="EMBL" id="THD71788.1"/>
    </source>
</evidence>
<organism evidence="11 12">
    <name type="scientific">Thalassobius vesicularis</name>
    <dbReference type="NCBI Taxonomy" id="1294297"/>
    <lineage>
        <taxon>Bacteria</taxon>
        <taxon>Pseudomonadati</taxon>
        <taxon>Pseudomonadota</taxon>
        <taxon>Alphaproteobacteria</taxon>
        <taxon>Rhodobacterales</taxon>
        <taxon>Roseobacteraceae</taxon>
        <taxon>Thalassovita</taxon>
    </lineage>
</organism>
<dbReference type="OrthoDB" id="7851232at2"/>
<keyword evidence="3" id="KW-1003">Cell membrane</keyword>
<reference evidence="11 12" key="1">
    <citation type="submission" date="2019-04" db="EMBL/GenBank/DDBJ databases">
        <title>Draft genome sequence of Youngimonas vesicularis.</title>
        <authorList>
            <person name="Hameed A."/>
        </authorList>
    </citation>
    <scope>NUCLEOTIDE SEQUENCE [LARGE SCALE GENOMIC DNA]</scope>
    <source>
        <strain evidence="11 12">CC-AMW-E</strain>
    </source>
</reference>
<sequence>MQNLIAALDRGLSPIERGFALLAGLCAMLVMAMVCAEVLGRSLFNHPFRGTIDIVEQLMAIIVAMGIAYCQSHFGNVRMTLLSNRLNGRAQWLSETFALLIAWLVALALTKGSYLNLMRALRNGGDTPEIRIPLWIGIAVVTCALGLLLIRISIQLAEALRLVAQPKSGSSVFAHMTDDAIETNPYE</sequence>
<feature type="transmembrane region" description="Helical" evidence="9">
    <location>
        <begin position="130"/>
        <end position="150"/>
    </location>
</feature>
<dbReference type="GO" id="GO:0015740">
    <property type="term" value="P:C4-dicarboxylate transport"/>
    <property type="evidence" value="ECO:0007669"/>
    <property type="project" value="TreeGrafter"/>
</dbReference>
<dbReference type="Pfam" id="PF04290">
    <property type="entry name" value="DctQ"/>
    <property type="match status" value="1"/>
</dbReference>
<dbReference type="GO" id="GO:0005886">
    <property type="term" value="C:plasma membrane"/>
    <property type="evidence" value="ECO:0007669"/>
    <property type="project" value="UniProtKB-SubCell"/>
</dbReference>
<dbReference type="RefSeq" id="WP_136340435.1">
    <property type="nucleotide sequence ID" value="NZ_SSMD01000010.1"/>
</dbReference>
<dbReference type="InterPro" id="IPR007387">
    <property type="entry name" value="TRAP_DctQ"/>
</dbReference>
<keyword evidence="5 9" id="KW-0812">Transmembrane</keyword>
<keyword evidence="7 9" id="KW-0472">Membrane</keyword>
<feature type="domain" description="Tripartite ATP-independent periplasmic transporters DctQ component" evidence="10">
    <location>
        <begin position="31"/>
        <end position="161"/>
    </location>
</feature>
<comment type="function">
    <text evidence="9">Part of the tripartite ATP-independent periplasmic (TRAP) transport system.</text>
</comment>
<feature type="transmembrane region" description="Helical" evidence="9">
    <location>
        <begin position="92"/>
        <end position="110"/>
    </location>
</feature>
<proteinExistence type="inferred from homology"/>
<name>A0A4S3M5A6_9RHOB</name>
<keyword evidence="12" id="KW-1185">Reference proteome</keyword>
<protein>
    <recommendedName>
        <fullName evidence="9">TRAP transporter small permease protein</fullName>
    </recommendedName>
</protein>
<evidence type="ECO:0000256" key="5">
    <source>
        <dbReference type="ARBA" id="ARBA00022692"/>
    </source>
</evidence>
<dbReference type="PANTHER" id="PTHR35011">
    <property type="entry name" value="2,3-DIKETO-L-GULONATE TRAP TRANSPORTER SMALL PERMEASE PROTEIN YIAM"/>
    <property type="match status" value="1"/>
</dbReference>
<evidence type="ECO:0000259" key="10">
    <source>
        <dbReference type="Pfam" id="PF04290"/>
    </source>
</evidence>
<dbReference type="EMBL" id="SSMD01000010">
    <property type="protein sequence ID" value="THD71788.1"/>
    <property type="molecule type" value="Genomic_DNA"/>
</dbReference>
<keyword evidence="4 9" id="KW-0997">Cell inner membrane</keyword>
<feature type="transmembrane region" description="Helical" evidence="9">
    <location>
        <begin position="52"/>
        <end position="71"/>
    </location>
</feature>
<evidence type="ECO:0000256" key="9">
    <source>
        <dbReference type="RuleBase" id="RU369079"/>
    </source>
</evidence>
<evidence type="ECO:0000256" key="3">
    <source>
        <dbReference type="ARBA" id="ARBA00022475"/>
    </source>
</evidence>
<evidence type="ECO:0000256" key="6">
    <source>
        <dbReference type="ARBA" id="ARBA00022989"/>
    </source>
</evidence>
<evidence type="ECO:0000313" key="12">
    <source>
        <dbReference type="Proteomes" id="UP000306113"/>
    </source>
</evidence>
<comment type="subunit">
    <text evidence="9">The complex comprises the extracytoplasmic solute receptor protein and the two transmembrane proteins.</text>
</comment>
<dbReference type="AlphaFoldDB" id="A0A4S3M5A6"/>
<evidence type="ECO:0000256" key="4">
    <source>
        <dbReference type="ARBA" id="ARBA00022519"/>
    </source>
</evidence>
<keyword evidence="6 9" id="KW-1133">Transmembrane helix</keyword>
<evidence type="ECO:0000256" key="1">
    <source>
        <dbReference type="ARBA" id="ARBA00004429"/>
    </source>
</evidence>
<dbReference type="PANTHER" id="PTHR35011:SF10">
    <property type="entry name" value="TRAP TRANSPORTER SMALL PERMEASE PROTEIN"/>
    <property type="match status" value="1"/>
</dbReference>
<comment type="subcellular location">
    <subcellularLocation>
        <location evidence="1 9">Cell inner membrane</location>
        <topology evidence="1 9">Multi-pass membrane protein</topology>
    </subcellularLocation>
</comment>
<comment type="similarity">
    <text evidence="8 9">Belongs to the TRAP transporter small permease family.</text>
</comment>
<feature type="transmembrane region" description="Helical" evidence="9">
    <location>
        <begin position="20"/>
        <end position="40"/>
    </location>
</feature>
<gene>
    <name evidence="11" type="ORF">E7681_16880</name>
</gene>
<accession>A0A4S3M5A6</accession>
<dbReference type="InterPro" id="IPR055348">
    <property type="entry name" value="DctQ"/>
</dbReference>
<keyword evidence="2 9" id="KW-0813">Transport</keyword>
<comment type="caution">
    <text evidence="11">The sequence shown here is derived from an EMBL/GenBank/DDBJ whole genome shotgun (WGS) entry which is preliminary data.</text>
</comment>
<evidence type="ECO:0000256" key="2">
    <source>
        <dbReference type="ARBA" id="ARBA00022448"/>
    </source>
</evidence>
<dbReference type="Proteomes" id="UP000306113">
    <property type="component" value="Unassembled WGS sequence"/>
</dbReference>
<evidence type="ECO:0000256" key="8">
    <source>
        <dbReference type="ARBA" id="ARBA00038436"/>
    </source>
</evidence>
<dbReference type="GO" id="GO:0022857">
    <property type="term" value="F:transmembrane transporter activity"/>
    <property type="evidence" value="ECO:0007669"/>
    <property type="project" value="UniProtKB-UniRule"/>
</dbReference>